<reference evidence="6 7" key="1">
    <citation type="submission" date="2015-04" db="EMBL/GenBank/DDBJ databases">
        <authorList>
            <person name="Syromyatnikov M.Y."/>
            <person name="Popov V.N."/>
        </authorList>
    </citation>
    <scope>NUCLEOTIDE SEQUENCE [LARGE SCALE GENOMIC DNA]</scope>
    <source>
        <strain evidence="6">WF-38-12</strain>
    </source>
</reference>
<evidence type="ECO:0000256" key="1">
    <source>
        <dbReference type="ARBA" id="ARBA00008060"/>
    </source>
</evidence>
<evidence type="ECO:0000256" key="4">
    <source>
        <dbReference type="SAM" id="Coils"/>
    </source>
</evidence>
<evidence type="ECO:0000313" key="7">
    <source>
        <dbReference type="Proteomes" id="UP000054383"/>
    </source>
</evidence>
<feature type="region of interest" description="Disordered" evidence="5">
    <location>
        <begin position="1"/>
        <end position="30"/>
    </location>
</feature>
<organism evidence="6 7">
    <name type="scientific">Talaromyces islandicus</name>
    <name type="common">Penicillium islandicum</name>
    <dbReference type="NCBI Taxonomy" id="28573"/>
    <lineage>
        <taxon>Eukaryota</taxon>
        <taxon>Fungi</taxon>
        <taxon>Dikarya</taxon>
        <taxon>Ascomycota</taxon>
        <taxon>Pezizomycotina</taxon>
        <taxon>Eurotiomycetes</taxon>
        <taxon>Eurotiomycetidae</taxon>
        <taxon>Eurotiales</taxon>
        <taxon>Trichocomaceae</taxon>
        <taxon>Talaromyces</taxon>
        <taxon>Talaromyces sect. Islandici</taxon>
    </lineage>
</organism>
<dbReference type="GO" id="GO:0032798">
    <property type="term" value="C:Swi5-Sfr1 complex"/>
    <property type="evidence" value="ECO:0007669"/>
    <property type="project" value="TreeGrafter"/>
</dbReference>
<dbReference type="GO" id="GO:0000709">
    <property type="term" value="P:meiotic joint molecule formation"/>
    <property type="evidence" value="ECO:0007669"/>
    <property type="project" value="TreeGrafter"/>
</dbReference>
<feature type="compositionally biased region" description="Polar residues" evidence="5">
    <location>
        <begin position="1"/>
        <end position="22"/>
    </location>
</feature>
<dbReference type="OrthoDB" id="255837at2759"/>
<dbReference type="PANTHER" id="PTHR28529:SF2">
    <property type="entry name" value="DNA REPAIR PROTEIN SWI5 HOMOLOG"/>
    <property type="match status" value="1"/>
</dbReference>
<proteinExistence type="inferred from homology"/>
<gene>
    <name evidence="6" type="ORF">PISL3812_05619</name>
</gene>
<dbReference type="EMBL" id="CVMT01000005">
    <property type="protein sequence ID" value="CRG88588.1"/>
    <property type="molecule type" value="Genomic_DNA"/>
</dbReference>
<dbReference type="PANTHER" id="PTHR28529">
    <property type="entry name" value="DNA REPAIR PROTEIN SWI5 HOMOLOG"/>
    <property type="match status" value="1"/>
</dbReference>
<comment type="similarity">
    <text evidence="1">Belongs to the SWI5/SAE3 family.</text>
</comment>
<dbReference type="GO" id="GO:0034974">
    <property type="term" value="C:Swi5-Swi2 complex"/>
    <property type="evidence" value="ECO:0007669"/>
    <property type="project" value="TreeGrafter"/>
</dbReference>
<name>A0A0U1LZ34_TALIS</name>
<dbReference type="AlphaFoldDB" id="A0A0U1LZ34"/>
<protein>
    <recommendedName>
        <fullName evidence="8">DNA repair protein Swi5/Sae3</fullName>
    </recommendedName>
</protein>
<dbReference type="Proteomes" id="UP000054383">
    <property type="component" value="Unassembled WGS sequence"/>
</dbReference>
<dbReference type="GO" id="GO:0010772">
    <property type="term" value="P:meiotic DNA recombinase assembly involved in reciprocal meiotic recombination"/>
    <property type="evidence" value="ECO:0007669"/>
    <property type="project" value="TreeGrafter"/>
</dbReference>
<keyword evidence="2" id="KW-0227">DNA damage</keyword>
<dbReference type="STRING" id="28573.A0A0U1LZ34"/>
<sequence>MSTNADTASSSPVTPNDLPQSQSDHHQAQLDKRRTTLLASISKLKTQISETESQLREVNSKLRQVKKLSLHITILILLLCARSPENASQTVRNHIHLLHAYNEIRGIGQGLLGLVADARGARHVDIQNEFGISPGD</sequence>
<dbReference type="InterPro" id="IPR010760">
    <property type="entry name" value="DNA-repair_Swi5"/>
</dbReference>
<feature type="coiled-coil region" evidence="4">
    <location>
        <begin position="41"/>
        <end position="68"/>
    </location>
</feature>
<accession>A0A0U1LZ34</accession>
<evidence type="ECO:0000256" key="2">
    <source>
        <dbReference type="ARBA" id="ARBA00022763"/>
    </source>
</evidence>
<keyword evidence="3" id="KW-0234">DNA repair</keyword>
<evidence type="ECO:0008006" key="8">
    <source>
        <dbReference type="Google" id="ProtNLM"/>
    </source>
</evidence>
<evidence type="ECO:0000256" key="3">
    <source>
        <dbReference type="ARBA" id="ARBA00023204"/>
    </source>
</evidence>
<evidence type="ECO:0000313" key="6">
    <source>
        <dbReference type="EMBL" id="CRG88588.1"/>
    </source>
</evidence>
<dbReference type="Gene3D" id="1.20.5.170">
    <property type="match status" value="1"/>
</dbReference>
<evidence type="ECO:0000256" key="5">
    <source>
        <dbReference type="SAM" id="MobiDB-lite"/>
    </source>
</evidence>
<dbReference type="Pfam" id="PF07061">
    <property type="entry name" value="Swi5"/>
    <property type="match status" value="1"/>
</dbReference>
<keyword evidence="7" id="KW-1185">Reference proteome</keyword>
<keyword evidence="4" id="KW-0175">Coiled coil</keyword>